<dbReference type="Proteomes" id="UP000004863">
    <property type="component" value="Unassembled WGS sequence"/>
</dbReference>
<dbReference type="NCBIfam" id="TIGR01256">
    <property type="entry name" value="modA"/>
    <property type="match status" value="1"/>
</dbReference>
<dbReference type="OrthoDB" id="9785015at2"/>
<dbReference type="GO" id="GO:0046872">
    <property type="term" value="F:metal ion binding"/>
    <property type="evidence" value="ECO:0007669"/>
    <property type="project" value="UniProtKB-KW"/>
</dbReference>
<comment type="caution">
    <text evidence="7">The sequence shown here is derived from an EMBL/GenBank/DDBJ whole genome shotgun (WGS) entry which is preliminary data.</text>
</comment>
<feature type="binding site" evidence="4">
    <location>
        <position position="54"/>
    </location>
    <ligand>
        <name>molybdate</name>
        <dbReference type="ChEBI" id="CHEBI:36264"/>
    </ligand>
</feature>
<dbReference type="EMBL" id="AJJQ01000018">
    <property type="protein sequence ID" value="EID51545.1"/>
    <property type="molecule type" value="Genomic_DNA"/>
</dbReference>
<comment type="similarity">
    <text evidence="1">Belongs to the bacterial solute-binding protein ModA family.</text>
</comment>
<accession>I0UUJ2</accession>
<sequence>MKNSLKAVGVGAALAASLTLAGCGSSANSSSSASADSSAAGSVSGEVKVFAAASLRNAGKDLEAAFKKAHPNVNFSFTYEGSSKLVQKIEQGEDADLLITADKKNMDKAAKLDEFKGSKSEVIATNKLVLVTADGNPGKINSIDDLKNTDGTVAICKEDVPCGTLAHKELKDHNIELKNATNESNVAAVTTKVTSGSADAGFIYTTDLAAAKKDGKNLGSVDLPDVEKNEYPAALTTKGSSSDAAKKFNEWLSSDEAQKILAKYDFESPQAN</sequence>
<feature type="binding site" evidence="4">
    <location>
        <position position="82"/>
    </location>
    <ligand>
        <name>molybdate</name>
        <dbReference type="ChEBI" id="CHEBI:36264"/>
    </ligand>
</feature>
<dbReference type="Pfam" id="PF13531">
    <property type="entry name" value="SBP_bac_11"/>
    <property type="match status" value="1"/>
</dbReference>
<keyword evidence="2 4" id="KW-0479">Metal-binding</keyword>
<name>I0UUJ2_9MICC</name>
<feature type="domain" description="Solute-binding protein family 3/N-terminal" evidence="6">
    <location>
        <begin position="46"/>
        <end position="268"/>
    </location>
</feature>
<evidence type="ECO:0000256" key="2">
    <source>
        <dbReference type="ARBA" id="ARBA00022723"/>
    </source>
</evidence>
<proteinExistence type="inferred from homology"/>
<evidence type="ECO:0000256" key="4">
    <source>
        <dbReference type="PIRSR" id="PIRSR004846-1"/>
    </source>
</evidence>
<dbReference type="InterPro" id="IPR050682">
    <property type="entry name" value="ModA/WtpA"/>
</dbReference>
<dbReference type="PANTHER" id="PTHR30632:SF0">
    <property type="entry name" value="SULFATE-BINDING PROTEIN"/>
    <property type="match status" value="1"/>
</dbReference>
<evidence type="ECO:0000259" key="6">
    <source>
        <dbReference type="SMART" id="SM00062"/>
    </source>
</evidence>
<evidence type="ECO:0000256" key="5">
    <source>
        <dbReference type="SAM" id="SignalP"/>
    </source>
</evidence>
<dbReference type="InterPro" id="IPR005950">
    <property type="entry name" value="ModA"/>
</dbReference>
<dbReference type="SMART" id="SM00062">
    <property type="entry name" value="PBPb"/>
    <property type="match status" value="1"/>
</dbReference>
<dbReference type="RefSeq" id="WP_006887781.1">
    <property type="nucleotide sequence ID" value="NZ_AJJQ01000018.1"/>
</dbReference>
<feature type="chain" id="PRO_5039726291" evidence="5">
    <location>
        <begin position="22"/>
        <end position="272"/>
    </location>
</feature>
<keyword evidence="4" id="KW-0500">Molybdenum</keyword>
<keyword evidence="8" id="KW-1185">Reference proteome</keyword>
<reference evidence="7" key="1">
    <citation type="submission" date="2012-03" db="EMBL/GenBank/DDBJ databases">
        <authorList>
            <person name="Durkin A.S."/>
            <person name="McCorrison J."/>
            <person name="Torralba M."/>
            <person name="Gillis M."/>
            <person name="Methe B."/>
            <person name="Sutton G."/>
            <person name="Nelson K.E."/>
        </authorList>
    </citation>
    <scope>NUCLEOTIDE SEQUENCE [LARGE SCALE GENOMIC DNA]</scope>
    <source>
        <strain evidence="7">F0474</strain>
    </source>
</reference>
<evidence type="ECO:0000256" key="1">
    <source>
        <dbReference type="ARBA" id="ARBA00009175"/>
    </source>
</evidence>
<dbReference type="PIRSF" id="PIRSF004846">
    <property type="entry name" value="ModA"/>
    <property type="match status" value="1"/>
</dbReference>
<dbReference type="AlphaFoldDB" id="I0UUJ2"/>
<dbReference type="PANTHER" id="PTHR30632">
    <property type="entry name" value="MOLYBDATE-BINDING PERIPLASMIC PROTEIN"/>
    <property type="match status" value="1"/>
</dbReference>
<keyword evidence="3 5" id="KW-0732">Signal</keyword>
<feature type="binding site" evidence="4">
    <location>
        <position position="186"/>
    </location>
    <ligand>
        <name>molybdate</name>
        <dbReference type="ChEBI" id="CHEBI:36264"/>
    </ligand>
</feature>
<dbReference type="PROSITE" id="PS51257">
    <property type="entry name" value="PROKAR_LIPOPROTEIN"/>
    <property type="match status" value="1"/>
</dbReference>
<dbReference type="Gene3D" id="3.40.190.10">
    <property type="entry name" value="Periplasmic binding protein-like II"/>
    <property type="match status" value="2"/>
</dbReference>
<evidence type="ECO:0000313" key="8">
    <source>
        <dbReference type="Proteomes" id="UP000004863"/>
    </source>
</evidence>
<dbReference type="GO" id="GO:0015689">
    <property type="term" value="P:molybdate ion transport"/>
    <property type="evidence" value="ECO:0007669"/>
    <property type="project" value="InterPro"/>
</dbReference>
<protein>
    <submittedName>
        <fullName evidence="7">Molybdate ABC transporter, periplasmic molybdate-binding protein</fullName>
    </submittedName>
</protein>
<evidence type="ECO:0000256" key="3">
    <source>
        <dbReference type="ARBA" id="ARBA00022729"/>
    </source>
</evidence>
<organism evidence="7 8">
    <name type="scientific">Rothia aeria F0474</name>
    <dbReference type="NCBI Taxonomy" id="1125724"/>
    <lineage>
        <taxon>Bacteria</taxon>
        <taxon>Bacillati</taxon>
        <taxon>Actinomycetota</taxon>
        <taxon>Actinomycetes</taxon>
        <taxon>Micrococcales</taxon>
        <taxon>Micrococcaceae</taxon>
        <taxon>Rothia</taxon>
    </lineage>
</organism>
<dbReference type="PATRIC" id="fig|1125724.3.peg.780"/>
<dbReference type="GO" id="GO:0030973">
    <property type="term" value="F:molybdate ion binding"/>
    <property type="evidence" value="ECO:0007669"/>
    <property type="project" value="TreeGrafter"/>
</dbReference>
<dbReference type="SUPFAM" id="SSF53850">
    <property type="entry name" value="Periplasmic binding protein-like II"/>
    <property type="match status" value="1"/>
</dbReference>
<feature type="binding site" evidence="4">
    <location>
        <position position="204"/>
    </location>
    <ligand>
        <name>molybdate</name>
        <dbReference type="ChEBI" id="CHEBI:36264"/>
    </ligand>
</feature>
<gene>
    <name evidence="7" type="primary">modA</name>
    <name evidence="7" type="ORF">HMPREF1324_1330</name>
</gene>
<dbReference type="InterPro" id="IPR001638">
    <property type="entry name" value="Solute-binding_3/MltF_N"/>
</dbReference>
<evidence type="ECO:0000313" key="7">
    <source>
        <dbReference type="EMBL" id="EID51545.1"/>
    </source>
</evidence>
<feature type="signal peptide" evidence="5">
    <location>
        <begin position="1"/>
        <end position="21"/>
    </location>
</feature>